<dbReference type="AlphaFoldDB" id="A0A0M3IHB1"/>
<proteinExistence type="predicted"/>
<dbReference type="WBParaSite" id="ALUE_0001778301-mRNA-1">
    <property type="protein sequence ID" value="ALUE_0001778301-mRNA-1"/>
    <property type="gene ID" value="ALUE_0001778301"/>
</dbReference>
<evidence type="ECO:0000313" key="3">
    <source>
        <dbReference type="WBParaSite" id="ALUE_0001778301-mRNA-1"/>
    </source>
</evidence>
<organism evidence="2 3">
    <name type="scientific">Ascaris lumbricoides</name>
    <name type="common">Giant roundworm</name>
    <dbReference type="NCBI Taxonomy" id="6252"/>
    <lineage>
        <taxon>Eukaryota</taxon>
        <taxon>Metazoa</taxon>
        <taxon>Ecdysozoa</taxon>
        <taxon>Nematoda</taxon>
        <taxon>Chromadorea</taxon>
        <taxon>Rhabditida</taxon>
        <taxon>Spirurina</taxon>
        <taxon>Ascaridomorpha</taxon>
        <taxon>Ascaridoidea</taxon>
        <taxon>Ascarididae</taxon>
        <taxon>Ascaris</taxon>
    </lineage>
</organism>
<feature type="region of interest" description="Disordered" evidence="1">
    <location>
        <begin position="1"/>
        <end position="54"/>
    </location>
</feature>
<accession>A0A0M3IHB1</accession>
<sequence>MGSRRRCKVTEVRMSPDGLPEASVQDALSLKRSNRRDRSSLRSDSSLNSTPLRRSLRIQEMKSATSNRRHGRRSLAERQSEKIWLHINKENTANTCISQEEADAAVSESKMDVQTNCYTPLRVTVVPQRSLGVPLKGEVPDIRVTSNEDAIDDTPRSSPEEFLFANLPDNIRQLYQEKRKIKDLYGKLIFEGSLNRVLLCFDASLNCL</sequence>
<evidence type="ECO:0000256" key="1">
    <source>
        <dbReference type="SAM" id="MobiDB-lite"/>
    </source>
</evidence>
<dbReference type="Proteomes" id="UP000036681">
    <property type="component" value="Unplaced"/>
</dbReference>
<protein>
    <submittedName>
        <fullName evidence="3">E3 ubiquitin-protein ligase RNF4</fullName>
    </submittedName>
</protein>
<evidence type="ECO:0000313" key="2">
    <source>
        <dbReference type="Proteomes" id="UP000036681"/>
    </source>
</evidence>
<name>A0A0M3IHB1_ASCLU</name>
<keyword evidence="2" id="KW-1185">Reference proteome</keyword>
<reference evidence="3" key="1">
    <citation type="submission" date="2017-02" db="UniProtKB">
        <authorList>
            <consortium name="WormBaseParasite"/>
        </authorList>
    </citation>
    <scope>IDENTIFICATION</scope>
</reference>